<name>A0ABV6YQ97_UNCEI</name>
<gene>
    <name evidence="1" type="ORF">ACFL2Z_04990</name>
</gene>
<comment type="caution">
    <text evidence="1">The sequence shown here is derived from an EMBL/GenBank/DDBJ whole genome shotgun (WGS) entry which is preliminary data.</text>
</comment>
<dbReference type="Proteomes" id="UP001594288">
    <property type="component" value="Unassembled WGS sequence"/>
</dbReference>
<organism evidence="1 2">
    <name type="scientific">Eiseniibacteriota bacterium</name>
    <dbReference type="NCBI Taxonomy" id="2212470"/>
    <lineage>
        <taxon>Bacteria</taxon>
        <taxon>Candidatus Eiseniibacteriota</taxon>
    </lineage>
</organism>
<evidence type="ECO:0000313" key="1">
    <source>
        <dbReference type="EMBL" id="MFC1800244.1"/>
    </source>
</evidence>
<accession>A0ABV6YQ97</accession>
<protein>
    <submittedName>
        <fullName evidence="1">Uncharacterized protein</fullName>
    </submittedName>
</protein>
<proteinExistence type="predicted"/>
<dbReference type="EMBL" id="JBHPEI010000096">
    <property type="protein sequence ID" value="MFC1800244.1"/>
    <property type="molecule type" value="Genomic_DNA"/>
</dbReference>
<dbReference type="Gene3D" id="1.20.272.10">
    <property type="match status" value="1"/>
</dbReference>
<reference evidence="1 2" key="1">
    <citation type="submission" date="2024-09" db="EMBL/GenBank/DDBJ databases">
        <authorList>
            <person name="D'Angelo T."/>
        </authorList>
    </citation>
    <scope>NUCLEOTIDE SEQUENCE [LARGE SCALE GENOMIC DNA]</scope>
    <source>
        <strain evidence="1">SAG AM-311-F02</strain>
    </source>
</reference>
<evidence type="ECO:0000313" key="2">
    <source>
        <dbReference type="Proteomes" id="UP001594288"/>
    </source>
</evidence>
<keyword evidence="2" id="KW-1185">Reference proteome</keyword>
<sequence length="69" mass="7537">MEARGIDRGDALLRANPYFTYSRFKEGAGLKLEALIDLMDRLLEANAQLVSTSVNATVVLERVIAGVGR</sequence>